<protein>
    <recommendedName>
        <fullName evidence="5">DUF3833 domain-containing protein</fullName>
    </recommendedName>
</protein>
<evidence type="ECO:0000256" key="2">
    <source>
        <dbReference type="SAM" id="SignalP"/>
    </source>
</evidence>
<keyword evidence="4" id="KW-1185">Reference proteome</keyword>
<dbReference type="Pfam" id="PF12915">
    <property type="entry name" value="DUF3833"/>
    <property type="match status" value="1"/>
</dbReference>
<feature type="signal peptide" evidence="2">
    <location>
        <begin position="1"/>
        <end position="23"/>
    </location>
</feature>
<evidence type="ECO:0000256" key="1">
    <source>
        <dbReference type="SAM" id="MobiDB-lite"/>
    </source>
</evidence>
<feature type="region of interest" description="Disordered" evidence="1">
    <location>
        <begin position="179"/>
        <end position="198"/>
    </location>
</feature>
<reference evidence="3 4" key="1">
    <citation type="journal article" date="2020" name="Microorganisms">
        <title>Osmotic Adaptation and Compatible Solute Biosynthesis of Phototrophic Bacteria as Revealed from Genome Analyses.</title>
        <authorList>
            <person name="Imhoff J.F."/>
            <person name="Rahn T."/>
            <person name="Kunzel S."/>
            <person name="Keller A."/>
            <person name="Neulinger S.C."/>
        </authorList>
    </citation>
    <scope>NUCLEOTIDE SEQUENCE [LARGE SCALE GENOMIC DNA]</scope>
    <source>
        <strain evidence="3 4">DSM 9895</strain>
    </source>
</reference>
<sequence length="198" mass="22389">MLRRMLLIALAALPLAACGSMQVQDFQDRQPRLKLEQYFAGETKAYGLFRDRFGDVRRQFTVEIDGDWNPETQTLTLDERFRYRDAETDRRVWTIEKTGPHTYQGTAGDVPGTATGKAYGNAFNWTYQVDLEVDGSTYRVTFDDWMFLQEDGILLNTAEVTKWGFQVGTVTIAFRQVDGGGANGGSDDGSQAKTMIWQ</sequence>
<evidence type="ECO:0008006" key="5">
    <source>
        <dbReference type="Google" id="ProtNLM"/>
    </source>
</evidence>
<evidence type="ECO:0000313" key="3">
    <source>
        <dbReference type="EMBL" id="MBK1670298.1"/>
    </source>
</evidence>
<organism evidence="3 4">
    <name type="scientific">Rhodovibrio sodomensis</name>
    <dbReference type="NCBI Taxonomy" id="1088"/>
    <lineage>
        <taxon>Bacteria</taxon>
        <taxon>Pseudomonadati</taxon>
        <taxon>Pseudomonadota</taxon>
        <taxon>Alphaproteobacteria</taxon>
        <taxon>Rhodospirillales</taxon>
        <taxon>Rhodovibrionaceae</taxon>
        <taxon>Rhodovibrio</taxon>
    </lineage>
</organism>
<keyword evidence="2" id="KW-0732">Signal</keyword>
<name>A0ABS1DKP4_9PROT</name>
<evidence type="ECO:0000313" key="4">
    <source>
        <dbReference type="Proteomes" id="UP001296873"/>
    </source>
</evidence>
<dbReference type="RefSeq" id="WP_200342658.1">
    <property type="nucleotide sequence ID" value="NZ_NRRL01000086.1"/>
</dbReference>
<feature type="chain" id="PRO_5046581557" description="DUF3833 domain-containing protein" evidence="2">
    <location>
        <begin position="24"/>
        <end position="198"/>
    </location>
</feature>
<proteinExistence type="predicted"/>
<dbReference type="Proteomes" id="UP001296873">
    <property type="component" value="Unassembled WGS sequence"/>
</dbReference>
<dbReference type="InterPro" id="IPR024409">
    <property type="entry name" value="DUF3833"/>
</dbReference>
<comment type="caution">
    <text evidence="3">The sequence shown here is derived from an EMBL/GenBank/DDBJ whole genome shotgun (WGS) entry which is preliminary data.</text>
</comment>
<accession>A0ABS1DKP4</accession>
<gene>
    <name evidence="3" type="ORF">CKO28_19930</name>
</gene>
<dbReference type="EMBL" id="NRRL01000086">
    <property type="protein sequence ID" value="MBK1670298.1"/>
    <property type="molecule type" value="Genomic_DNA"/>
</dbReference>